<feature type="transmembrane region" description="Helical" evidence="2">
    <location>
        <begin position="363"/>
        <end position="380"/>
    </location>
</feature>
<dbReference type="NCBIfam" id="TIGR02123">
    <property type="entry name" value="TRAP_fused"/>
    <property type="match status" value="1"/>
</dbReference>
<gene>
    <name evidence="4" type="ORF">WG926_16150</name>
</gene>
<feature type="transmembrane region" description="Helical" evidence="2">
    <location>
        <begin position="422"/>
        <end position="441"/>
    </location>
</feature>
<feature type="transmembrane region" description="Helical" evidence="2">
    <location>
        <begin position="573"/>
        <end position="597"/>
    </location>
</feature>
<dbReference type="RefSeq" id="WP_345937793.1">
    <property type="nucleotide sequence ID" value="NZ_JBBKTW010000006.1"/>
</dbReference>
<dbReference type="Proteomes" id="UP001413721">
    <property type="component" value="Unassembled WGS sequence"/>
</dbReference>
<keyword evidence="1" id="KW-0813">Transport</keyword>
<feature type="transmembrane region" description="Helical" evidence="2">
    <location>
        <begin position="386"/>
        <end position="401"/>
    </location>
</feature>
<evidence type="ECO:0000313" key="4">
    <source>
        <dbReference type="EMBL" id="MEN2989849.1"/>
    </source>
</evidence>
<comment type="subcellular location">
    <subcellularLocation>
        <location evidence="1">Cell inner membrane</location>
        <topology evidence="1">Multi-pass membrane protein</topology>
    </subcellularLocation>
</comment>
<feature type="transmembrane region" description="Helical" evidence="2">
    <location>
        <begin position="481"/>
        <end position="500"/>
    </location>
</feature>
<keyword evidence="5" id="KW-1185">Reference proteome</keyword>
<keyword evidence="2" id="KW-0472">Membrane</keyword>
<dbReference type="PANTHER" id="PTHR43849">
    <property type="entry name" value="BLL3936 PROTEIN"/>
    <property type="match status" value="1"/>
</dbReference>
<feature type="transmembrane region" description="Helical" evidence="2">
    <location>
        <begin position="609"/>
        <end position="630"/>
    </location>
</feature>
<feature type="transmembrane region" description="Helical" evidence="2">
    <location>
        <begin position="121"/>
        <end position="138"/>
    </location>
</feature>
<feature type="transmembrane region" description="Helical" evidence="2">
    <location>
        <begin position="453"/>
        <end position="474"/>
    </location>
</feature>
<dbReference type="InterPro" id="IPR010656">
    <property type="entry name" value="DctM"/>
</dbReference>
<feature type="transmembrane region" description="Helical" evidence="2">
    <location>
        <begin position="145"/>
        <end position="163"/>
    </location>
</feature>
<comment type="function">
    <text evidence="1">Part of the tripartite ATP-independent periplasmic (TRAP) transport system.</text>
</comment>
<feature type="transmembrane region" description="Helical" evidence="2">
    <location>
        <begin position="547"/>
        <end position="567"/>
    </location>
</feature>
<keyword evidence="2" id="KW-0812">Transmembrane</keyword>
<feature type="transmembrane region" description="Helical" evidence="2">
    <location>
        <begin position="193"/>
        <end position="214"/>
    </location>
</feature>
<dbReference type="InterPro" id="IPR011853">
    <property type="entry name" value="TRAP_DctM-Dct_fused"/>
</dbReference>
<name>A0ABU9YM23_9PROT</name>
<dbReference type="Pfam" id="PF06808">
    <property type="entry name" value="DctM"/>
    <property type="match status" value="1"/>
</dbReference>
<keyword evidence="2" id="KW-1133">Transmembrane helix</keyword>
<feature type="transmembrane region" description="Helical" evidence="2">
    <location>
        <begin position="293"/>
        <end position="311"/>
    </location>
</feature>
<evidence type="ECO:0000256" key="2">
    <source>
        <dbReference type="SAM" id="Phobius"/>
    </source>
</evidence>
<feature type="transmembrane region" description="Helical" evidence="2">
    <location>
        <begin position="512"/>
        <end position="535"/>
    </location>
</feature>
<comment type="caution">
    <text evidence="4">The sequence shown here is derived from an EMBL/GenBank/DDBJ whole genome shotgun (WGS) entry which is preliminary data.</text>
</comment>
<feature type="domain" description="TRAP C4-dicarboxylate transport system permease DctM subunit" evidence="3">
    <location>
        <begin position="136"/>
        <end position="572"/>
    </location>
</feature>
<dbReference type="PANTHER" id="PTHR43849:SF2">
    <property type="entry name" value="BLL3936 PROTEIN"/>
    <property type="match status" value="1"/>
</dbReference>
<evidence type="ECO:0000259" key="3">
    <source>
        <dbReference type="Pfam" id="PF06808"/>
    </source>
</evidence>
<protein>
    <submittedName>
        <fullName evidence="4">TRAP transporter fused permease subunit</fullName>
    </submittedName>
</protein>
<feature type="transmembrane region" description="Helical" evidence="2">
    <location>
        <begin position="317"/>
        <end position="336"/>
    </location>
</feature>
<evidence type="ECO:0000256" key="1">
    <source>
        <dbReference type="RuleBase" id="RU369079"/>
    </source>
</evidence>
<reference evidence="4 5" key="1">
    <citation type="submission" date="2024-03" db="EMBL/GenBank/DDBJ databases">
        <title>High-quality draft genome sequencing of Tistrella sp. BH-R2-4.</title>
        <authorList>
            <person name="Dong C."/>
        </authorList>
    </citation>
    <scope>NUCLEOTIDE SEQUENCE [LARGE SCALE GENOMIC DNA]</scope>
    <source>
        <strain evidence="4 5">BH-R2-4</strain>
    </source>
</reference>
<feature type="transmembrane region" description="Helical" evidence="2">
    <location>
        <begin position="31"/>
        <end position="49"/>
    </location>
</feature>
<feature type="transmembrane region" description="Helical" evidence="2">
    <location>
        <begin position="636"/>
        <end position="654"/>
    </location>
</feature>
<feature type="transmembrane region" description="Helical" evidence="2">
    <location>
        <begin position="61"/>
        <end position="79"/>
    </location>
</feature>
<feature type="transmembrane region" description="Helical" evidence="2">
    <location>
        <begin position="91"/>
        <end position="109"/>
    </location>
</feature>
<sequence length="666" mass="70599">MSDGSGNSLSTKAIEEEIANEALSFPPIARWYIGLATVAAIALSIQQLFNLRIGGYAMLEGMYLYLLAGIFLSVTFLGFRITGRRSTDIPGYDWLLCGATLFVGGYFAVTTDESLNNGWEYATPETATWFSIVFYALILEGTRRAGGHVLFAVVLVFSLYPTFAESVPDPLSGFTQPFSDVIPFFMISSEASFGIPMQAFGTLVIGFILFGAVLQYTGGGRFFNDLAMALVGQYRGGAGKVSIFASGFMGSMSGSVISNVLTTGAVSIPAMKASGFSARFAAATEACASTGGVLMPPIMGATAFVMASWLGLPYTEIMLAAAIPSALYYFGLFVQIDAYSARRGLMGLNRADLPRNGDTIRDGWPYILVFVLLIVLMTAFRWETTAPFYAVALLLVVNQFSRRDRFTRSGFADMIISVGRTLSEIVSILLGIGMIVGAFQATGLTGPLANELVHAAGSSTIMLLLMGALTSFIFGMGMTVTACYIFLAVVLAPALVQAGLNELAVHLFILYWGMVSFITPPVALGAFSAATLAGANPMASAWQATRLGVVIYVIPFFFVLNPALIGQGSMPQVAMAVTCAFLGIWFIAAGMQGYLAFVGSLGEGMVSIAMRLLLVLSGLMIAAPFGGILGLSPIELSLAGLFLAALPATFAWRLGAQASPRKRTAD</sequence>
<dbReference type="EMBL" id="JBBKTW010000006">
    <property type="protein sequence ID" value="MEN2989849.1"/>
    <property type="molecule type" value="Genomic_DNA"/>
</dbReference>
<organism evidence="4 5">
    <name type="scientific">Tistrella arctica</name>
    <dbReference type="NCBI Taxonomy" id="3133430"/>
    <lineage>
        <taxon>Bacteria</taxon>
        <taxon>Pseudomonadati</taxon>
        <taxon>Pseudomonadota</taxon>
        <taxon>Alphaproteobacteria</taxon>
        <taxon>Geminicoccales</taxon>
        <taxon>Geminicoccaceae</taxon>
        <taxon>Tistrella</taxon>
    </lineage>
</organism>
<keyword evidence="1" id="KW-0997">Cell inner membrane</keyword>
<proteinExistence type="predicted"/>
<keyword evidence="1" id="KW-1003">Cell membrane</keyword>
<evidence type="ECO:0000313" key="5">
    <source>
        <dbReference type="Proteomes" id="UP001413721"/>
    </source>
</evidence>
<accession>A0ABU9YM23</accession>